<evidence type="ECO:0000313" key="2">
    <source>
        <dbReference type="EMBL" id="EUJ29204.1"/>
    </source>
</evidence>
<accession>A0ABN0RDN0</accession>
<gene>
    <name evidence="2" type="ORF">MFLO_11495</name>
</gene>
<sequence>MKGREFLLALVFGSILLLGLQIIPQESEAAIALGDSQVTGSFSNGAYNQSVVTITYRYAPLVAVSLNDTPVAIIELPKEIGDALAGSTTKQNAFLASLTGTVTYPSTVLFNQTDNLTTTMAVTKSYDEATHTLLFVFPRSTLLLALTNYWQVNLSFDAGVLYKKGIRIPAAYNGTSYAIRGTFVSVTEGINLTTGNTKSGVLLTSALGIGNYPVLSLAAPKLNDNLVQLGKTVSGSAGQTLDSGYTYTADVTVEKSSGGTITKTNIPVAADGSFQTTLDESYEYGDRATAILHAASKTTTDYYESPKSTAVLVKWPISPPQLDTLVPGSQSVTGSFTAQTAGLYQIHLTVNGQSIIQNVSGTTFSVPVTALAVGNSVTAEIYGVSTRTGAVLVTSSAVQKMVPYAVPVIQLTHRFEKQNSSGTFEAASYAVSGQTIRVTSTSMLMNAYSMWDKETIKSSIPVGLSNISNVKLVKITASGDVKQLAAPQIVTDASSPSGQSLQATLTADPLLQVGDKLEWQYTGTILDSGYPSKITASSLVGGLDGNGNAIQSVSGLLDLAVKNGTLRLESVPTTIDFGTITVPTKPTTYQPVTSNMAIQITDGRVVKKKWSLYLSEVTPLSNGSKILSGSFYYQNGSSVNQLTPDSLLVTSQTVNSDDPYQINLDADHGLRIKVEPRPEIEANKSYSGEVMWSLVDAP</sequence>
<evidence type="ECO:0000313" key="3">
    <source>
        <dbReference type="Proteomes" id="UP000019249"/>
    </source>
</evidence>
<reference evidence="2 3" key="1">
    <citation type="journal article" date="2014" name="Int. J. Syst. Evol. Microbiol.">
        <title>Listeria floridensis sp. nov., Listeria aquatica sp. nov., Listeria cornellensis sp. nov., Listeria riparia sp. nov. and Listeria grandensis sp. nov., from agricultural and natural environments.</title>
        <authorList>
            <person name="den Bakker H.C."/>
            <person name="Warchocki S."/>
            <person name="Wright E.M."/>
            <person name="Allred A.F."/>
            <person name="Ahlstrom C."/>
            <person name="Manuel C.S."/>
            <person name="Stasiewicz M.J."/>
            <person name="Burrell A."/>
            <person name="Roof S."/>
            <person name="Strawn L."/>
            <person name="Fortes E.D."/>
            <person name="Nightingale K.K."/>
            <person name="Kephart D."/>
            <person name="Wiedmann M."/>
        </authorList>
    </citation>
    <scope>NUCLEOTIDE SEQUENCE [LARGE SCALE GENOMIC DNA]</scope>
    <source>
        <strain evidence="2 3">FSL S10-1187</strain>
    </source>
</reference>
<name>A0ABN0RDN0_9LIST</name>
<feature type="domain" description="WxL" evidence="1">
    <location>
        <begin position="562"/>
        <end position="654"/>
    </location>
</feature>
<dbReference type="Proteomes" id="UP000019249">
    <property type="component" value="Unassembled WGS sequence"/>
</dbReference>
<organism evidence="2 3">
    <name type="scientific">Listeria floridensis FSL S10-1187</name>
    <dbReference type="NCBI Taxonomy" id="1265817"/>
    <lineage>
        <taxon>Bacteria</taxon>
        <taxon>Bacillati</taxon>
        <taxon>Bacillota</taxon>
        <taxon>Bacilli</taxon>
        <taxon>Bacillales</taxon>
        <taxon>Listeriaceae</taxon>
        <taxon>Listeria</taxon>
    </lineage>
</organism>
<dbReference type="InterPro" id="IPR027994">
    <property type="entry name" value="WxL_dom"/>
</dbReference>
<dbReference type="RefSeq" id="WP_036097825.1">
    <property type="nucleotide sequence ID" value="NZ_AODF01000026.1"/>
</dbReference>
<dbReference type="Pfam" id="PF13731">
    <property type="entry name" value="WxL"/>
    <property type="match status" value="1"/>
</dbReference>
<dbReference type="EMBL" id="AODF01000026">
    <property type="protein sequence ID" value="EUJ29204.1"/>
    <property type="molecule type" value="Genomic_DNA"/>
</dbReference>
<evidence type="ECO:0000259" key="1">
    <source>
        <dbReference type="Pfam" id="PF13731"/>
    </source>
</evidence>
<keyword evidence="3" id="KW-1185">Reference proteome</keyword>
<comment type="caution">
    <text evidence="2">The sequence shown here is derived from an EMBL/GenBank/DDBJ whole genome shotgun (WGS) entry which is preliminary data.</text>
</comment>
<proteinExistence type="predicted"/>
<protein>
    <recommendedName>
        <fullName evidence="1">WxL domain-containing protein</fullName>
    </recommendedName>
</protein>